<proteinExistence type="predicted"/>
<feature type="transmembrane region" description="Helical" evidence="1">
    <location>
        <begin position="169"/>
        <end position="190"/>
    </location>
</feature>
<feature type="transmembrane region" description="Helical" evidence="1">
    <location>
        <begin position="210"/>
        <end position="229"/>
    </location>
</feature>
<keyword evidence="1" id="KW-0472">Membrane</keyword>
<evidence type="ECO:0000313" key="3">
    <source>
        <dbReference type="Proteomes" id="UP000007392"/>
    </source>
</evidence>
<dbReference type="EMBL" id="CP003422">
    <property type="protein sequence ID" value="AGN70504.1"/>
    <property type="molecule type" value="Genomic_DNA"/>
</dbReference>
<dbReference type="AlphaFoldDB" id="R9UL00"/>
<gene>
    <name evidence="2" type="ORF">B2K_39325</name>
</gene>
<dbReference type="Proteomes" id="UP000007392">
    <property type="component" value="Chromosome"/>
</dbReference>
<keyword evidence="1" id="KW-0812">Transmembrane</keyword>
<sequence>MNRTPTYRRYRALLSPFNTSQIHRKNPWISAFFSFSFPGFGNLLQHRYAKGFTLISWEIFINSHAKINTGIMYSLQGHFAKAKETLNPNWLMIYVSIYMFGIWDSYRSTVELNKLYTLADREDAPIKPMAMSVWDINFLNKRVPWVAAAWSLLAPGLGHLYLHKVLPGFFLFGWTIAIMYFSHIPMAMLYTASGDFRQAKEVLDMQWTLYLPSIYCFVFYDAYVSAVEYNKLFEKEQSKHLRTNYQDPGFRMPRSQEG</sequence>
<organism evidence="2 3">
    <name type="scientific">Paenibacillus mucilaginosus K02</name>
    <dbReference type="NCBI Taxonomy" id="997761"/>
    <lineage>
        <taxon>Bacteria</taxon>
        <taxon>Bacillati</taxon>
        <taxon>Bacillota</taxon>
        <taxon>Bacilli</taxon>
        <taxon>Bacillales</taxon>
        <taxon>Paenibacillaceae</taxon>
        <taxon>Paenibacillus</taxon>
    </lineage>
</organism>
<accession>R9UL00</accession>
<evidence type="ECO:0000313" key="2">
    <source>
        <dbReference type="EMBL" id="AGN70504.1"/>
    </source>
</evidence>
<feature type="transmembrane region" description="Helical" evidence="1">
    <location>
        <begin position="89"/>
        <end position="106"/>
    </location>
</feature>
<feature type="transmembrane region" description="Helical" evidence="1">
    <location>
        <begin position="143"/>
        <end position="162"/>
    </location>
</feature>
<evidence type="ECO:0000256" key="1">
    <source>
        <dbReference type="SAM" id="Phobius"/>
    </source>
</evidence>
<dbReference type="RefSeq" id="WP_016362588.1">
    <property type="nucleotide sequence ID" value="NC_017672.3"/>
</dbReference>
<reference evidence="2 3" key="1">
    <citation type="submission" date="2013-06" db="EMBL/GenBank/DDBJ databases">
        <title>Complete genome sequence of Paenibacillus mucilaginosus K02.</title>
        <authorList>
            <person name="Xiao B."/>
            <person name="Sun L."/>
            <person name="Xiao L."/>
            <person name="Lian B."/>
        </authorList>
    </citation>
    <scope>NUCLEOTIDE SEQUENCE [LARGE SCALE GENOMIC DNA]</scope>
    <source>
        <strain evidence="2 3">K02</strain>
    </source>
</reference>
<dbReference type="OrthoDB" id="1681403at2"/>
<dbReference type="HOGENOM" id="CLU_092700_0_0_9"/>
<name>R9UL00_9BACL</name>
<protein>
    <submittedName>
        <fullName evidence="2">Uncharacterized protein</fullName>
    </submittedName>
</protein>
<dbReference type="KEGG" id="pmw:B2K_39325"/>
<keyword evidence="1" id="KW-1133">Transmembrane helix</keyword>